<proteinExistence type="inferred from homology"/>
<dbReference type="NCBIfam" id="NF003593">
    <property type="entry name" value="PRK05255.1-1"/>
    <property type="match status" value="1"/>
</dbReference>
<comment type="subcellular location">
    <subcellularLocation>
        <location evidence="5">Cytoplasm</location>
    </subcellularLocation>
    <text evidence="5">Associates with late stage pre-50S ribosomal subunits.</text>
</comment>
<dbReference type="Proteomes" id="UP001500279">
    <property type="component" value="Unassembled WGS sequence"/>
</dbReference>
<name>A0ABN1KHR9_9BURK</name>
<keyword evidence="2 5" id="KW-0690">Ribosome biogenesis</keyword>
<dbReference type="PANTHER" id="PTHR38101:SF1">
    <property type="entry name" value="UPF0307 PROTEIN YJGA"/>
    <property type="match status" value="1"/>
</dbReference>
<dbReference type="HAMAP" id="MF_00765">
    <property type="entry name" value="DarP"/>
    <property type="match status" value="1"/>
</dbReference>
<evidence type="ECO:0000313" key="8">
    <source>
        <dbReference type="Proteomes" id="UP001500279"/>
    </source>
</evidence>
<dbReference type="SUPFAM" id="SSF158710">
    <property type="entry name" value="PSPTO4464-like"/>
    <property type="match status" value="1"/>
</dbReference>
<dbReference type="InterPro" id="IPR006839">
    <property type="entry name" value="DarP"/>
</dbReference>
<dbReference type="Gene3D" id="1.10.60.30">
    <property type="entry name" value="PSPTO4464-like domains"/>
    <property type="match status" value="2"/>
</dbReference>
<keyword evidence="4 5" id="KW-0694">RNA-binding</keyword>
<comment type="caution">
    <text evidence="7">The sequence shown here is derived from an EMBL/GenBank/DDBJ whole genome shotgun (WGS) entry which is preliminary data.</text>
</comment>
<feature type="compositionally biased region" description="Acidic residues" evidence="6">
    <location>
        <begin position="17"/>
        <end position="34"/>
    </location>
</feature>
<keyword evidence="3 5" id="KW-0699">rRNA-binding</keyword>
<keyword evidence="8" id="KW-1185">Reference proteome</keyword>
<organism evidence="7 8">
    <name type="scientific">Ideonella azotifigens</name>
    <dbReference type="NCBI Taxonomy" id="513160"/>
    <lineage>
        <taxon>Bacteria</taxon>
        <taxon>Pseudomonadati</taxon>
        <taxon>Pseudomonadota</taxon>
        <taxon>Betaproteobacteria</taxon>
        <taxon>Burkholderiales</taxon>
        <taxon>Sphaerotilaceae</taxon>
        <taxon>Ideonella</taxon>
    </lineage>
</organism>
<feature type="compositionally biased region" description="Pro residues" evidence="6">
    <location>
        <begin position="1"/>
        <end position="16"/>
    </location>
</feature>
<dbReference type="PANTHER" id="PTHR38101">
    <property type="entry name" value="UPF0307 PROTEIN YJGA"/>
    <property type="match status" value="1"/>
</dbReference>
<gene>
    <name evidence="7" type="primary">yjgA</name>
    <name evidence="5" type="synonym">darP</name>
    <name evidence="7" type="ORF">GCM10009107_56060</name>
</gene>
<accession>A0ABN1KHR9</accession>
<evidence type="ECO:0000256" key="1">
    <source>
        <dbReference type="ARBA" id="ARBA00022490"/>
    </source>
</evidence>
<feature type="region of interest" description="Disordered" evidence="6">
    <location>
        <begin position="1"/>
        <end position="44"/>
    </location>
</feature>
<dbReference type="EMBL" id="BAAAEW010000045">
    <property type="protein sequence ID" value="GAA0767256.1"/>
    <property type="molecule type" value="Genomic_DNA"/>
</dbReference>
<evidence type="ECO:0000256" key="2">
    <source>
        <dbReference type="ARBA" id="ARBA00022517"/>
    </source>
</evidence>
<reference evidence="7 8" key="1">
    <citation type="journal article" date="2019" name="Int. J. Syst. Evol. Microbiol.">
        <title>The Global Catalogue of Microorganisms (GCM) 10K type strain sequencing project: providing services to taxonomists for standard genome sequencing and annotation.</title>
        <authorList>
            <consortium name="The Broad Institute Genomics Platform"/>
            <consortium name="The Broad Institute Genome Sequencing Center for Infectious Disease"/>
            <person name="Wu L."/>
            <person name="Ma J."/>
        </authorList>
    </citation>
    <scope>NUCLEOTIDE SEQUENCE [LARGE SCALE GENOMIC DNA]</scope>
    <source>
        <strain evidence="7 8">JCM 15503</strain>
    </source>
</reference>
<dbReference type="CDD" id="cd16331">
    <property type="entry name" value="YjgA-like"/>
    <property type="match status" value="1"/>
</dbReference>
<comment type="function">
    <text evidence="5">Member of a network of 50S ribosomal subunit biogenesis factors which assembles along the 30S-50S interface, preventing incorrect 23S rRNA structures from forming. Promotes peptidyl transferase center (PTC) maturation.</text>
</comment>
<keyword evidence="1 5" id="KW-0963">Cytoplasm</keyword>
<comment type="similarity">
    <text evidence="5">Belongs to the DarP family.</text>
</comment>
<dbReference type="Pfam" id="PF04751">
    <property type="entry name" value="DarP"/>
    <property type="match status" value="1"/>
</dbReference>
<evidence type="ECO:0000256" key="4">
    <source>
        <dbReference type="ARBA" id="ARBA00022884"/>
    </source>
</evidence>
<dbReference type="RefSeq" id="WP_141287761.1">
    <property type="nucleotide sequence ID" value="NZ_BAAAEW010000045.1"/>
</dbReference>
<dbReference type="InterPro" id="IPR023153">
    <property type="entry name" value="DarP_sf"/>
</dbReference>
<protein>
    <recommendedName>
        <fullName evidence="5">Dual-action ribosomal maturation protein DarP</fullName>
    </recommendedName>
    <alternativeName>
        <fullName evidence="5">Large ribosomal subunit assembly factor DarP</fullName>
    </alternativeName>
</protein>
<sequence>MRRAPPSPPSLAPNPDPDLDSELPNEAQAEEEDDRPSKSEMKRQSHVLQQLGLQLSELSGARLEALELPESLTDALDTYRKTRSFEGRRRQLQYVGKLMRQVDPEPIREAIAASKLGSAKETLALHHAERWREELLAGDDAVTRWMNAHPQTDAQHLRNLLRSARKDLLNTTPDQRHGRPYRELFQLIKNGLAAAQAAELADDEAAGDDE</sequence>
<dbReference type="PIRSF" id="PIRSF016183">
    <property type="entry name" value="UCP016183"/>
    <property type="match status" value="1"/>
</dbReference>
<evidence type="ECO:0000256" key="5">
    <source>
        <dbReference type="HAMAP-Rule" id="MF_00765"/>
    </source>
</evidence>
<evidence type="ECO:0000256" key="3">
    <source>
        <dbReference type="ARBA" id="ARBA00022730"/>
    </source>
</evidence>
<evidence type="ECO:0000313" key="7">
    <source>
        <dbReference type="EMBL" id="GAA0767256.1"/>
    </source>
</evidence>
<evidence type="ECO:0000256" key="6">
    <source>
        <dbReference type="SAM" id="MobiDB-lite"/>
    </source>
</evidence>